<feature type="region of interest" description="Disordered" evidence="5">
    <location>
        <begin position="371"/>
        <end position="400"/>
    </location>
</feature>
<organism evidence="7 8">
    <name type="scientific">Daphnia galeata</name>
    <dbReference type="NCBI Taxonomy" id="27404"/>
    <lineage>
        <taxon>Eukaryota</taxon>
        <taxon>Metazoa</taxon>
        <taxon>Ecdysozoa</taxon>
        <taxon>Arthropoda</taxon>
        <taxon>Crustacea</taxon>
        <taxon>Branchiopoda</taxon>
        <taxon>Diplostraca</taxon>
        <taxon>Cladocera</taxon>
        <taxon>Anomopoda</taxon>
        <taxon>Daphniidae</taxon>
        <taxon>Daphnia</taxon>
    </lineage>
</organism>
<dbReference type="PROSITE" id="PS50118">
    <property type="entry name" value="HMG_BOX_2"/>
    <property type="match status" value="1"/>
</dbReference>
<keyword evidence="3 4" id="KW-0539">Nucleus</keyword>
<dbReference type="OrthoDB" id="6247875at2759"/>
<evidence type="ECO:0000256" key="4">
    <source>
        <dbReference type="PROSITE-ProRule" id="PRU00267"/>
    </source>
</evidence>
<dbReference type="AlphaFoldDB" id="A0A8J2WEY9"/>
<feature type="region of interest" description="Disordered" evidence="5">
    <location>
        <begin position="321"/>
        <end position="346"/>
    </location>
</feature>
<evidence type="ECO:0000256" key="2">
    <source>
        <dbReference type="ARBA" id="ARBA00023125"/>
    </source>
</evidence>
<dbReference type="Gene3D" id="1.10.30.10">
    <property type="entry name" value="High mobility group box domain"/>
    <property type="match status" value="1"/>
</dbReference>
<dbReference type="GO" id="GO:0001228">
    <property type="term" value="F:DNA-binding transcription activator activity, RNA polymerase II-specific"/>
    <property type="evidence" value="ECO:0007669"/>
    <property type="project" value="TreeGrafter"/>
</dbReference>
<feature type="compositionally biased region" description="Polar residues" evidence="5">
    <location>
        <begin position="53"/>
        <end position="68"/>
    </location>
</feature>
<proteinExistence type="predicted"/>
<feature type="compositionally biased region" description="Low complexity" evidence="5">
    <location>
        <begin position="9"/>
        <end position="18"/>
    </location>
</feature>
<dbReference type="GO" id="GO:0007420">
    <property type="term" value="P:brain development"/>
    <property type="evidence" value="ECO:0007669"/>
    <property type="project" value="TreeGrafter"/>
</dbReference>
<evidence type="ECO:0000256" key="5">
    <source>
        <dbReference type="SAM" id="MobiDB-lite"/>
    </source>
</evidence>
<feature type="domain" description="HMG box" evidence="6">
    <location>
        <begin position="70"/>
        <end position="138"/>
    </location>
</feature>
<feature type="region of interest" description="Disordered" evidence="5">
    <location>
        <begin position="455"/>
        <end position="474"/>
    </location>
</feature>
<gene>
    <name evidence="7" type="ORF">DGAL_LOCUS1166</name>
</gene>
<feature type="compositionally biased region" description="Low complexity" evidence="5">
    <location>
        <begin position="148"/>
        <end position="185"/>
    </location>
</feature>
<feature type="compositionally biased region" description="Low complexity" evidence="5">
    <location>
        <begin position="372"/>
        <end position="393"/>
    </location>
</feature>
<comment type="caution">
    <text evidence="7">The sequence shown here is derived from an EMBL/GenBank/DDBJ whole genome shotgun (WGS) entry which is preliminary data.</text>
</comment>
<reference evidence="7" key="1">
    <citation type="submission" date="2021-11" db="EMBL/GenBank/DDBJ databases">
        <authorList>
            <person name="Schell T."/>
        </authorList>
    </citation>
    <scope>NUCLEOTIDE SEQUENCE</scope>
    <source>
        <strain evidence="7">M5</strain>
    </source>
</reference>
<comment type="subcellular location">
    <subcellularLocation>
        <location evidence="1">Nucleus</location>
    </subcellularLocation>
</comment>
<dbReference type="SUPFAM" id="SSF47095">
    <property type="entry name" value="HMG-box"/>
    <property type="match status" value="1"/>
</dbReference>
<name>A0A8J2WEY9_9CRUS</name>
<dbReference type="GO" id="GO:0005634">
    <property type="term" value="C:nucleus"/>
    <property type="evidence" value="ECO:0007669"/>
    <property type="project" value="UniProtKB-SubCell"/>
</dbReference>
<dbReference type="PANTHER" id="PTHR10270:SF323">
    <property type="entry name" value="TRANSCRIPTION FACTOR SOX-14-RELATED"/>
    <property type="match status" value="1"/>
</dbReference>
<dbReference type="Proteomes" id="UP000789390">
    <property type="component" value="Unassembled WGS sequence"/>
</dbReference>
<evidence type="ECO:0000256" key="3">
    <source>
        <dbReference type="ARBA" id="ARBA00023242"/>
    </source>
</evidence>
<feature type="compositionally biased region" description="Polar residues" evidence="5">
    <location>
        <begin position="19"/>
        <end position="30"/>
    </location>
</feature>
<feature type="DNA-binding region" description="HMG box" evidence="4">
    <location>
        <begin position="70"/>
        <end position="138"/>
    </location>
</feature>
<dbReference type="Pfam" id="PF00505">
    <property type="entry name" value="HMG_box"/>
    <property type="match status" value="1"/>
</dbReference>
<dbReference type="InterPro" id="IPR036910">
    <property type="entry name" value="HMG_box_dom_sf"/>
</dbReference>
<dbReference type="CDD" id="cd22029">
    <property type="entry name" value="HMG-box_SoxC"/>
    <property type="match status" value="1"/>
</dbReference>
<feature type="region of interest" description="Disordered" evidence="5">
    <location>
        <begin position="1"/>
        <end position="72"/>
    </location>
</feature>
<dbReference type="SMART" id="SM00398">
    <property type="entry name" value="HMG"/>
    <property type="match status" value="1"/>
</dbReference>
<feature type="compositionally biased region" description="Polar residues" evidence="5">
    <location>
        <begin position="206"/>
        <end position="218"/>
    </location>
</feature>
<feature type="region of interest" description="Disordered" evidence="5">
    <location>
        <begin position="133"/>
        <end position="250"/>
    </location>
</feature>
<protein>
    <recommendedName>
        <fullName evidence="6">HMG box domain-containing protein</fullName>
    </recommendedName>
</protein>
<dbReference type="GO" id="GO:0000122">
    <property type="term" value="P:negative regulation of transcription by RNA polymerase II"/>
    <property type="evidence" value="ECO:0007669"/>
    <property type="project" value="TreeGrafter"/>
</dbReference>
<dbReference type="InterPro" id="IPR050140">
    <property type="entry name" value="SRY-related_HMG-box_TF-like"/>
</dbReference>
<keyword evidence="2 4" id="KW-0238">DNA-binding</keyword>
<accession>A0A8J2WEY9</accession>
<dbReference type="GO" id="GO:0000978">
    <property type="term" value="F:RNA polymerase II cis-regulatory region sequence-specific DNA binding"/>
    <property type="evidence" value="ECO:0007669"/>
    <property type="project" value="TreeGrafter"/>
</dbReference>
<dbReference type="InterPro" id="IPR009071">
    <property type="entry name" value="HMG_box_dom"/>
</dbReference>
<feature type="compositionally biased region" description="Low complexity" evidence="5">
    <location>
        <begin position="225"/>
        <end position="239"/>
    </location>
</feature>
<dbReference type="FunFam" id="1.10.30.10:FF:000007">
    <property type="entry name" value="Transcription factor SOX"/>
    <property type="match status" value="1"/>
</dbReference>
<dbReference type="PANTHER" id="PTHR10270">
    <property type="entry name" value="SOX TRANSCRIPTION FACTOR"/>
    <property type="match status" value="1"/>
</dbReference>
<evidence type="ECO:0000256" key="1">
    <source>
        <dbReference type="ARBA" id="ARBA00004123"/>
    </source>
</evidence>
<evidence type="ECO:0000313" key="8">
    <source>
        <dbReference type="Proteomes" id="UP000789390"/>
    </source>
</evidence>
<evidence type="ECO:0000313" key="7">
    <source>
        <dbReference type="EMBL" id="CAH0099057.1"/>
    </source>
</evidence>
<evidence type="ECO:0000259" key="6">
    <source>
        <dbReference type="PROSITE" id="PS50118"/>
    </source>
</evidence>
<dbReference type="GO" id="GO:0030182">
    <property type="term" value="P:neuron differentiation"/>
    <property type="evidence" value="ECO:0007669"/>
    <property type="project" value="TreeGrafter"/>
</dbReference>
<dbReference type="EMBL" id="CAKKLH010000013">
    <property type="protein sequence ID" value="CAH0099057.1"/>
    <property type="molecule type" value="Genomic_DNA"/>
</dbReference>
<keyword evidence="8" id="KW-1185">Reference proteome</keyword>
<sequence>MRERKSRRSATTTTSDSSAMVSQQQTNGNGSRADDSPSNVPKFGSQLVDRKSSTPYSDATQTKKNNPNHIKRPMNAFMVWSQIERRKICEVQPDMHNAEISKRLGKRWKTLSDEERNKYISEAERLRQLHMQEYPDYKYRPRKKAKLSTSGSASPTSSLSPSSSSSSHAMPASPVSHSSNSNSSIGSGGGGGLSSLKALGDHRRTMTSSKGRTSSAVVTSGPCGTLLTTNHMNNNSHSTPNQNGHHNHHGFASLAKMSSSSSSTSSSRARITQTLGGLSTVNHNRLKLRLTIDRKFKESIRNSKNVPTALLAVSTKTTTVASSAAAQPTAKVPSSPSSASFPDSPASLTMYEESSAVGHHHSHNVAVVRGDSPISGLITPPTSISSSSSPSNGVGSGGGQSLLSLGSFGIKSEPGVLVSTLTPEPDVESDDMDESPCHHHFGLQSMVGGVNGVGNNSVNGGGNKSGGDSTHHSSMRIKQEPSLMMSSAAGTGESSLADLDSLTDLFSLPSDMKLDIDTLAAADDLDSIDSASLSSGSHFEFSCTPDVNDMLMDIGVSNDWVDKSFANLIDC</sequence>